<dbReference type="Gene3D" id="1.25.40.10">
    <property type="entry name" value="Tetratricopeptide repeat domain"/>
    <property type="match status" value="1"/>
</dbReference>
<sequence>MLALLVGCVEYDANDRNSEATRRAALTLGEESGASEISGWAHEMRAWFSLTKGDYRGMIAAAEAGEAVASNHSVAVQLAGQRAKAWARLGDRRQTELALDQGRTLLETLPYPDNLDHHFVVDPAKFDFYSMDCYRILATEDRLAKTYASEVLRAGTKANGVERSPMRNAEARVTLGVVAAREGDIEQAVAMGNRALEGDRKSLPSLLMVSQELADTLAGSSVDHPAVAEYLDRLRHLRDVA</sequence>
<protein>
    <submittedName>
        <fullName evidence="1">Tetratricopeptide (TPR) repeat protein</fullName>
    </submittedName>
</protein>
<dbReference type="AlphaFoldDB" id="A0A7Y9EE39"/>
<gene>
    <name evidence="1" type="ORF">BJY14_001663</name>
</gene>
<proteinExistence type="predicted"/>
<accession>A0A7Y9EE39</accession>
<keyword evidence="2" id="KW-1185">Reference proteome</keyword>
<organism evidence="1 2">
    <name type="scientific">Actinomadura luteofluorescens</name>
    <dbReference type="NCBI Taxonomy" id="46163"/>
    <lineage>
        <taxon>Bacteria</taxon>
        <taxon>Bacillati</taxon>
        <taxon>Actinomycetota</taxon>
        <taxon>Actinomycetes</taxon>
        <taxon>Streptosporangiales</taxon>
        <taxon>Thermomonosporaceae</taxon>
        <taxon>Actinomadura</taxon>
    </lineage>
</organism>
<name>A0A7Y9EE39_9ACTN</name>
<dbReference type="InterPro" id="IPR011990">
    <property type="entry name" value="TPR-like_helical_dom_sf"/>
</dbReference>
<dbReference type="SUPFAM" id="SSF48452">
    <property type="entry name" value="TPR-like"/>
    <property type="match status" value="1"/>
</dbReference>
<reference evidence="1 2" key="1">
    <citation type="submission" date="2020-07" db="EMBL/GenBank/DDBJ databases">
        <title>Sequencing the genomes of 1000 actinobacteria strains.</title>
        <authorList>
            <person name="Klenk H.-P."/>
        </authorList>
    </citation>
    <scope>NUCLEOTIDE SEQUENCE [LARGE SCALE GENOMIC DNA]</scope>
    <source>
        <strain evidence="1 2">DSM 40398</strain>
    </source>
</reference>
<evidence type="ECO:0000313" key="1">
    <source>
        <dbReference type="EMBL" id="NYD45680.1"/>
    </source>
</evidence>
<dbReference type="RefSeq" id="WP_218905210.1">
    <property type="nucleotide sequence ID" value="NZ_JACCBA010000001.1"/>
</dbReference>
<dbReference type="Proteomes" id="UP000529783">
    <property type="component" value="Unassembled WGS sequence"/>
</dbReference>
<comment type="caution">
    <text evidence="1">The sequence shown here is derived from an EMBL/GenBank/DDBJ whole genome shotgun (WGS) entry which is preliminary data.</text>
</comment>
<evidence type="ECO:0000313" key="2">
    <source>
        <dbReference type="Proteomes" id="UP000529783"/>
    </source>
</evidence>
<dbReference type="EMBL" id="JACCBA010000001">
    <property type="protein sequence ID" value="NYD45680.1"/>
    <property type="molecule type" value="Genomic_DNA"/>
</dbReference>